<dbReference type="Pfam" id="PF00072">
    <property type="entry name" value="Response_reg"/>
    <property type="match status" value="1"/>
</dbReference>
<sequence>MTLPEPEERVFPIRLSILENSPFLQNTSGTEGSRRTETAGPSPSSSSSSSDDGQTIPHQPATSLDVDIVELEPEEPRCVAAVPQQLMVISQTIQTDAATVALPYNPGHGSSNIPITSAGTRITSERCELAILEDGSYGVVQGRRQFTRCQDELIHVPGAIQSFGMLVALKLNPNGIYIPRIVSENSAMISRYSPQEIFAFGDIHQVMPLYMRPQFNTILSDIKNDYDTMNKSHEPVVFESAFKDRDGRLLPAWCAAHYLGGDVDLYICEFELHDYNLHPMSQAQRPAPTAPVDTLGSDHMDLATVSSMYSKSQPVINSFRFSSESSTIPDASSVEVVAVTTRIQRQLSRATTVSELLDRIVGVVKELSQFSRVMIYQFDHQYNGEVVAELMDPNVTQDVYLGLRFPHTDIPPQARRLYMINKVRVLFDRSQQTARLIGKERSDMDVPLDLTQAYLRAMSPVHLKYLENMEVRSSMSMSLETDGKLWGLLVCHSYGPTATHIPFTAREMCHYVGVAASTCLEKLLNADKLQARQIIETFQGRRSPNECIAASSDDLLKLFEADCGFLVVEGEARTIGRLAAYEEAVTLLKYLFFRRSSKILFSSNITADFKDLHYPKGFKTISGILYIPLSGTTDDCVVFYRRSQIREVHWAGRPSLEGKIGKLEPRNSFKKWTQIVEGTSKSWTGEQSNMAAMAQLVYGSFIRVWREKETAIKETRLKRLLLHDTSHKLRTPLNHVINLLEEALEKSLDPGVKENLQEATTASKSLIYVIDDLLNLTGSGSGSVSQLNDPFDIAVCLEETIEPLERLAKEKGIQVVLKTGSTSNRILQGDPPNMQRAVSILVANAIEHTTTGGRVIVEWAETLKKSNGCRLHVSVTDSGQGLGVRELDDMFKEFEQVPDEDFDEIDQKSFRSKEQREEVLHVGVGLAFVARYVKQRNGTLRVRSVKGVGSKFTIEMPFSVASRAPSLAARRDASPLPVLPMPRRTIGPIPPPPAHAMTPSGSSGAGPIQGMGASPPIVAPTPTISPMETARTPASQSFTVLIADDNIINIQILNRRLTKMGHKVLISRDGQECYNLFAANQSITDFVLLDLNMPVVDGCASIKMIRERERTHPIPSRAVQSSGRVPVFAISGMLRRQDEEKYREVGFDGWMPKPIDMRRLGTYLTGAFDFATRKLGFYDIGNFNVGGWFPGDMIEPPKEVVASPPLPSWSARILQEAAAAALPLSPSPAINESMDGILLSAGGVAGITGDHSRVCGHAADGFFPPVKWDIPARQEFKHEVKAYFDIPPEVPVAEEQTSCKDDLTVLERVLAWFGLLR</sequence>
<keyword evidence="6 16" id="KW-0418">Kinase</keyword>
<dbReference type="PROSITE" id="PS50046">
    <property type="entry name" value="PHYTOCHROME_2"/>
    <property type="match status" value="1"/>
</dbReference>
<dbReference type="Pfam" id="PF00360">
    <property type="entry name" value="PHY"/>
    <property type="match status" value="1"/>
</dbReference>
<evidence type="ECO:0000256" key="9">
    <source>
        <dbReference type="ARBA" id="ARBA00023012"/>
    </source>
</evidence>
<dbReference type="Pfam" id="PF00512">
    <property type="entry name" value="HisKA"/>
    <property type="match status" value="1"/>
</dbReference>
<feature type="region of interest" description="Disordered" evidence="12">
    <location>
        <begin position="21"/>
        <end position="59"/>
    </location>
</feature>
<dbReference type="Pfam" id="PF02518">
    <property type="entry name" value="HATPase_c"/>
    <property type="match status" value="1"/>
</dbReference>
<reference evidence="16" key="1">
    <citation type="journal article" date="2023" name="Mol. Phylogenet. Evol.">
        <title>Genome-scale phylogeny and comparative genomics of the fungal order Sordariales.</title>
        <authorList>
            <person name="Hensen N."/>
            <person name="Bonometti L."/>
            <person name="Westerberg I."/>
            <person name="Brannstrom I.O."/>
            <person name="Guillou S."/>
            <person name="Cros-Aarteil S."/>
            <person name="Calhoun S."/>
            <person name="Haridas S."/>
            <person name="Kuo A."/>
            <person name="Mondo S."/>
            <person name="Pangilinan J."/>
            <person name="Riley R."/>
            <person name="LaButti K."/>
            <person name="Andreopoulos B."/>
            <person name="Lipzen A."/>
            <person name="Chen C."/>
            <person name="Yan M."/>
            <person name="Daum C."/>
            <person name="Ng V."/>
            <person name="Clum A."/>
            <person name="Steindorff A."/>
            <person name="Ohm R.A."/>
            <person name="Martin F."/>
            <person name="Silar P."/>
            <person name="Natvig D.O."/>
            <person name="Lalanne C."/>
            <person name="Gautier V."/>
            <person name="Ament-Velasquez S.L."/>
            <person name="Kruys A."/>
            <person name="Hutchinson M.I."/>
            <person name="Powell A.J."/>
            <person name="Barry K."/>
            <person name="Miller A.N."/>
            <person name="Grigoriev I.V."/>
            <person name="Debuchy R."/>
            <person name="Gladieux P."/>
            <person name="Hiltunen Thoren M."/>
            <person name="Johannesson H."/>
        </authorList>
    </citation>
    <scope>NUCLEOTIDE SEQUENCE</scope>
    <source>
        <strain evidence="16">CBS 990.96</strain>
    </source>
</reference>
<dbReference type="Gene3D" id="1.10.287.130">
    <property type="match status" value="1"/>
</dbReference>
<protein>
    <submittedName>
        <fullName evidence="16">Signal transduction histidine-protein kinase</fullName>
    </submittedName>
</protein>
<dbReference type="Pfam" id="PF01590">
    <property type="entry name" value="GAF"/>
    <property type="match status" value="1"/>
</dbReference>
<evidence type="ECO:0000259" key="15">
    <source>
        <dbReference type="PROSITE" id="PS50110"/>
    </source>
</evidence>
<dbReference type="InterPro" id="IPR001789">
    <property type="entry name" value="Sig_transdc_resp-reg_receiver"/>
</dbReference>
<evidence type="ECO:0000256" key="6">
    <source>
        <dbReference type="ARBA" id="ARBA00022777"/>
    </source>
</evidence>
<evidence type="ECO:0000256" key="1">
    <source>
        <dbReference type="ARBA" id="ARBA00022543"/>
    </source>
</evidence>
<dbReference type="InterPro" id="IPR011006">
    <property type="entry name" value="CheY-like_superfamily"/>
</dbReference>
<dbReference type="SUPFAM" id="SSF55781">
    <property type="entry name" value="GAF domain-like"/>
    <property type="match status" value="2"/>
</dbReference>
<dbReference type="InterPro" id="IPR016132">
    <property type="entry name" value="Phyto_chromo_attachment"/>
</dbReference>
<dbReference type="InterPro" id="IPR036890">
    <property type="entry name" value="HATPase_C_sf"/>
</dbReference>
<dbReference type="GO" id="GO:0005524">
    <property type="term" value="F:ATP binding"/>
    <property type="evidence" value="ECO:0007669"/>
    <property type="project" value="UniProtKB-KW"/>
</dbReference>
<dbReference type="CDD" id="cd00082">
    <property type="entry name" value="HisKA"/>
    <property type="match status" value="1"/>
</dbReference>
<dbReference type="CDD" id="cd17546">
    <property type="entry name" value="REC_hyHK_CKI1_RcsC-like"/>
    <property type="match status" value="1"/>
</dbReference>
<keyword evidence="5" id="KW-0547">Nucleotide-binding</keyword>
<dbReference type="Gene3D" id="3.40.50.2300">
    <property type="match status" value="1"/>
</dbReference>
<dbReference type="InterPro" id="IPR003594">
    <property type="entry name" value="HATPase_dom"/>
</dbReference>
<dbReference type="InterPro" id="IPR003018">
    <property type="entry name" value="GAF"/>
</dbReference>
<feature type="compositionally biased region" description="Low complexity" evidence="12">
    <location>
        <begin position="41"/>
        <end position="50"/>
    </location>
</feature>
<dbReference type="InterPro" id="IPR029016">
    <property type="entry name" value="GAF-like_dom_sf"/>
</dbReference>
<keyword evidence="7" id="KW-0067">ATP-binding</keyword>
<dbReference type="Gene3D" id="3.30.450.40">
    <property type="match status" value="1"/>
</dbReference>
<dbReference type="SUPFAM" id="SSF47384">
    <property type="entry name" value="Homodimeric domain of signal transducing histidine kinase"/>
    <property type="match status" value="1"/>
</dbReference>
<keyword evidence="10" id="KW-0675">Receptor</keyword>
<dbReference type="GO" id="GO:0006355">
    <property type="term" value="P:regulation of DNA-templated transcription"/>
    <property type="evidence" value="ECO:0007669"/>
    <property type="project" value="InterPro"/>
</dbReference>
<dbReference type="Gene3D" id="3.30.565.10">
    <property type="entry name" value="Histidine kinase-like ATPase, C-terminal domain"/>
    <property type="match status" value="1"/>
</dbReference>
<keyword evidence="1" id="KW-0600">Photoreceptor protein</keyword>
<dbReference type="PRINTS" id="PR01033">
    <property type="entry name" value="PHYTOCHROME"/>
</dbReference>
<dbReference type="InterPro" id="IPR043150">
    <property type="entry name" value="Phytochrome_PHY_sf"/>
</dbReference>
<feature type="compositionally biased region" description="Polar residues" evidence="12">
    <location>
        <begin position="21"/>
        <end position="31"/>
    </location>
</feature>
<dbReference type="PANTHER" id="PTHR43065:SF10">
    <property type="entry name" value="PEROXIDE STRESS-ACTIVATED HISTIDINE KINASE MAK3"/>
    <property type="match status" value="1"/>
</dbReference>
<keyword evidence="9" id="KW-0902">Two-component regulatory system</keyword>
<keyword evidence="2 11" id="KW-0597">Phosphoprotein</keyword>
<evidence type="ECO:0000256" key="3">
    <source>
        <dbReference type="ARBA" id="ARBA00022606"/>
    </source>
</evidence>
<feature type="domain" description="Phytochrome chromophore attachment site" evidence="13">
    <location>
        <begin position="352"/>
        <end position="514"/>
    </location>
</feature>
<organism evidence="16 17">
    <name type="scientific">Podospora fimiseda</name>
    <dbReference type="NCBI Taxonomy" id="252190"/>
    <lineage>
        <taxon>Eukaryota</taxon>
        <taxon>Fungi</taxon>
        <taxon>Dikarya</taxon>
        <taxon>Ascomycota</taxon>
        <taxon>Pezizomycotina</taxon>
        <taxon>Sordariomycetes</taxon>
        <taxon>Sordariomycetidae</taxon>
        <taxon>Sordariales</taxon>
        <taxon>Podosporaceae</taxon>
        <taxon>Podospora</taxon>
    </lineage>
</organism>
<dbReference type="SMART" id="SM00387">
    <property type="entry name" value="HATPase_c"/>
    <property type="match status" value="1"/>
</dbReference>
<keyword evidence="17" id="KW-1185">Reference proteome</keyword>
<evidence type="ECO:0000256" key="4">
    <source>
        <dbReference type="ARBA" id="ARBA00022679"/>
    </source>
</evidence>
<feature type="domain" description="Response regulatory" evidence="15">
    <location>
        <begin position="1039"/>
        <end position="1168"/>
    </location>
</feature>
<feature type="modified residue" description="4-aspartylphosphate" evidence="11">
    <location>
        <position position="1090"/>
    </location>
</feature>
<keyword evidence="4" id="KW-0808">Transferase</keyword>
<evidence type="ECO:0000256" key="8">
    <source>
        <dbReference type="ARBA" id="ARBA00022991"/>
    </source>
</evidence>
<evidence type="ECO:0000256" key="7">
    <source>
        <dbReference type="ARBA" id="ARBA00022840"/>
    </source>
</evidence>
<name>A0AAN7BGW3_9PEZI</name>
<dbReference type="InterPro" id="IPR035965">
    <property type="entry name" value="PAS-like_dom_sf"/>
</dbReference>
<dbReference type="InterPro" id="IPR005467">
    <property type="entry name" value="His_kinase_dom"/>
</dbReference>
<gene>
    <name evidence="16" type="ORF">QBC38DRAFT_503442</name>
</gene>
<dbReference type="SUPFAM" id="SSF55785">
    <property type="entry name" value="PYP-like sensor domain (PAS domain)"/>
    <property type="match status" value="1"/>
</dbReference>
<evidence type="ECO:0000259" key="14">
    <source>
        <dbReference type="PROSITE" id="PS50109"/>
    </source>
</evidence>
<dbReference type="Gene3D" id="3.30.450.270">
    <property type="match status" value="1"/>
</dbReference>
<dbReference type="SUPFAM" id="SSF52172">
    <property type="entry name" value="CheY-like"/>
    <property type="match status" value="1"/>
</dbReference>
<evidence type="ECO:0000256" key="2">
    <source>
        <dbReference type="ARBA" id="ARBA00022553"/>
    </source>
</evidence>
<feature type="domain" description="Histidine kinase" evidence="14">
    <location>
        <begin position="724"/>
        <end position="960"/>
    </location>
</feature>
<dbReference type="PROSITE" id="PS50110">
    <property type="entry name" value="RESPONSE_REGULATORY"/>
    <property type="match status" value="1"/>
</dbReference>
<evidence type="ECO:0000313" key="16">
    <source>
        <dbReference type="EMBL" id="KAK4223094.1"/>
    </source>
</evidence>
<evidence type="ECO:0000256" key="10">
    <source>
        <dbReference type="ARBA" id="ARBA00023170"/>
    </source>
</evidence>
<reference evidence="16" key="2">
    <citation type="submission" date="2023-05" db="EMBL/GenBank/DDBJ databases">
        <authorList>
            <consortium name="Lawrence Berkeley National Laboratory"/>
            <person name="Steindorff A."/>
            <person name="Hensen N."/>
            <person name="Bonometti L."/>
            <person name="Westerberg I."/>
            <person name="Brannstrom I.O."/>
            <person name="Guillou S."/>
            <person name="Cros-Aarteil S."/>
            <person name="Calhoun S."/>
            <person name="Haridas S."/>
            <person name="Kuo A."/>
            <person name="Mondo S."/>
            <person name="Pangilinan J."/>
            <person name="Riley R."/>
            <person name="Labutti K."/>
            <person name="Andreopoulos B."/>
            <person name="Lipzen A."/>
            <person name="Chen C."/>
            <person name="Yanf M."/>
            <person name="Daum C."/>
            <person name="Ng V."/>
            <person name="Clum A."/>
            <person name="Ohm R."/>
            <person name="Martin F."/>
            <person name="Silar P."/>
            <person name="Natvig D."/>
            <person name="Lalanne C."/>
            <person name="Gautier V."/>
            <person name="Ament-Velasquez S.L."/>
            <person name="Kruys A."/>
            <person name="Hutchinson M.I."/>
            <person name="Powell A.J."/>
            <person name="Barry K."/>
            <person name="Miller A.N."/>
            <person name="Grigoriev I.V."/>
            <person name="Debuchy R."/>
            <person name="Gladieux P."/>
            <person name="Thoren M.H."/>
            <person name="Johannesson H."/>
        </authorList>
    </citation>
    <scope>NUCLEOTIDE SEQUENCE</scope>
    <source>
        <strain evidence="16">CBS 990.96</strain>
    </source>
</reference>
<feature type="region of interest" description="Disordered" evidence="12">
    <location>
        <begin position="990"/>
        <end position="1019"/>
    </location>
</feature>
<dbReference type="Proteomes" id="UP001301958">
    <property type="component" value="Unassembled WGS sequence"/>
</dbReference>
<proteinExistence type="predicted"/>
<keyword evidence="8" id="KW-0157">Chromophore</keyword>
<keyword evidence="3" id="KW-0716">Sensory transduction</keyword>
<dbReference type="InterPro" id="IPR001294">
    <property type="entry name" value="Phytochrome"/>
</dbReference>
<evidence type="ECO:0000256" key="5">
    <source>
        <dbReference type="ARBA" id="ARBA00022741"/>
    </source>
</evidence>
<evidence type="ECO:0000259" key="13">
    <source>
        <dbReference type="PROSITE" id="PS50046"/>
    </source>
</evidence>
<evidence type="ECO:0000313" key="17">
    <source>
        <dbReference type="Proteomes" id="UP001301958"/>
    </source>
</evidence>
<dbReference type="PROSITE" id="PS50109">
    <property type="entry name" value="HIS_KIN"/>
    <property type="match status" value="1"/>
</dbReference>
<dbReference type="GO" id="GO:0000155">
    <property type="term" value="F:phosphorelay sensor kinase activity"/>
    <property type="evidence" value="ECO:0007669"/>
    <property type="project" value="InterPro"/>
</dbReference>
<dbReference type="SUPFAM" id="SSF55874">
    <property type="entry name" value="ATPase domain of HSP90 chaperone/DNA topoisomerase II/histidine kinase"/>
    <property type="match status" value="1"/>
</dbReference>
<comment type="caution">
    <text evidence="16">The sequence shown here is derived from an EMBL/GenBank/DDBJ whole genome shotgun (WGS) entry which is preliminary data.</text>
</comment>
<dbReference type="EMBL" id="MU865440">
    <property type="protein sequence ID" value="KAK4223094.1"/>
    <property type="molecule type" value="Genomic_DNA"/>
</dbReference>
<dbReference type="GO" id="GO:0009881">
    <property type="term" value="F:photoreceptor activity"/>
    <property type="evidence" value="ECO:0007669"/>
    <property type="project" value="UniProtKB-KW"/>
</dbReference>
<evidence type="ECO:0000256" key="11">
    <source>
        <dbReference type="PROSITE-ProRule" id="PRU00169"/>
    </source>
</evidence>
<dbReference type="Gene3D" id="3.30.450.20">
    <property type="entry name" value="PAS domain"/>
    <property type="match status" value="1"/>
</dbReference>
<dbReference type="SMART" id="SM00448">
    <property type="entry name" value="REC"/>
    <property type="match status" value="1"/>
</dbReference>
<dbReference type="GO" id="GO:0009584">
    <property type="term" value="P:detection of visible light"/>
    <property type="evidence" value="ECO:0007669"/>
    <property type="project" value="InterPro"/>
</dbReference>
<dbReference type="PANTHER" id="PTHR43065">
    <property type="entry name" value="SENSOR HISTIDINE KINASE"/>
    <property type="match status" value="1"/>
</dbReference>
<dbReference type="SMART" id="SM00388">
    <property type="entry name" value="HisKA"/>
    <property type="match status" value="1"/>
</dbReference>
<evidence type="ECO:0000256" key="12">
    <source>
        <dbReference type="SAM" id="MobiDB-lite"/>
    </source>
</evidence>
<dbReference type="InterPro" id="IPR036097">
    <property type="entry name" value="HisK_dim/P_sf"/>
</dbReference>
<dbReference type="InterPro" id="IPR003661">
    <property type="entry name" value="HisK_dim/P_dom"/>
</dbReference>
<dbReference type="InterPro" id="IPR013515">
    <property type="entry name" value="Phytochrome_cen-reg"/>
</dbReference>
<accession>A0AAN7BGW3</accession>